<dbReference type="EMBL" id="JALJOV010000985">
    <property type="protein sequence ID" value="KAK9857181.1"/>
    <property type="molecule type" value="Genomic_DNA"/>
</dbReference>
<protein>
    <submittedName>
        <fullName evidence="2">Uncharacterized protein</fullName>
    </submittedName>
</protein>
<accession>A0AAW1SUL1</accession>
<organism evidence="2 3">
    <name type="scientific">Apatococcus fuscideae</name>
    <dbReference type="NCBI Taxonomy" id="2026836"/>
    <lineage>
        <taxon>Eukaryota</taxon>
        <taxon>Viridiplantae</taxon>
        <taxon>Chlorophyta</taxon>
        <taxon>core chlorophytes</taxon>
        <taxon>Trebouxiophyceae</taxon>
        <taxon>Chlorellales</taxon>
        <taxon>Chlorellaceae</taxon>
        <taxon>Apatococcus</taxon>
    </lineage>
</organism>
<gene>
    <name evidence="2" type="ORF">WJX84_008893</name>
</gene>
<dbReference type="Proteomes" id="UP001485043">
    <property type="component" value="Unassembled WGS sequence"/>
</dbReference>
<evidence type="ECO:0000256" key="1">
    <source>
        <dbReference type="SAM" id="MobiDB-lite"/>
    </source>
</evidence>
<dbReference type="AlphaFoldDB" id="A0AAW1SUL1"/>
<evidence type="ECO:0000313" key="3">
    <source>
        <dbReference type="Proteomes" id="UP001485043"/>
    </source>
</evidence>
<name>A0AAW1SUL1_9CHLO</name>
<feature type="non-terminal residue" evidence="2">
    <location>
        <position position="319"/>
    </location>
</feature>
<reference evidence="2 3" key="1">
    <citation type="journal article" date="2024" name="Nat. Commun.">
        <title>Phylogenomics reveals the evolutionary origins of lichenization in chlorophyte algae.</title>
        <authorList>
            <person name="Puginier C."/>
            <person name="Libourel C."/>
            <person name="Otte J."/>
            <person name="Skaloud P."/>
            <person name="Haon M."/>
            <person name="Grisel S."/>
            <person name="Petersen M."/>
            <person name="Berrin J.G."/>
            <person name="Delaux P.M."/>
            <person name="Dal Grande F."/>
            <person name="Keller J."/>
        </authorList>
    </citation>
    <scope>NUCLEOTIDE SEQUENCE [LARGE SCALE GENOMIC DNA]</scope>
    <source>
        <strain evidence="2 3">SAG 2523</strain>
    </source>
</reference>
<proteinExistence type="predicted"/>
<comment type="caution">
    <text evidence="2">The sequence shown here is derived from an EMBL/GenBank/DDBJ whole genome shotgun (WGS) entry which is preliminary data.</text>
</comment>
<sequence>MISAGGYLPDCLGKGLSRGCRGPRRWPKHSQKRRLHQRQLQARLLVILAAATSAAQVTAEKPAAWETEEALLQQQHGKPLSSKKKQGAGKISKYEVKEEVESEIPQEADYDEAHVEGLKEGELLFRFGDLEGWELTAEPLGVISFGQACQVWRKNDLVAKQPSKAADVPFSFQLWDEEPDAGEDNWRADEDEDDVEWIADLDNELLADLADDLDENDYIVPPPRGRASTGLSAGQEVIQSVIDDLIMLGSSSRGATAVPPASDDEPATSNQDSSGITTTSAVPPRGAQKRAQTAAMELARAAKLVSSRLPAASIEAMEK</sequence>
<feature type="region of interest" description="Disordered" evidence="1">
    <location>
        <begin position="252"/>
        <end position="294"/>
    </location>
</feature>
<keyword evidence="3" id="KW-1185">Reference proteome</keyword>
<evidence type="ECO:0000313" key="2">
    <source>
        <dbReference type="EMBL" id="KAK9857181.1"/>
    </source>
</evidence>
<feature type="compositionally biased region" description="Polar residues" evidence="1">
    <location>
        <begin position="267"/>
        <end position="281"/>
    </location>
</feature>